<comment type="caution">
    <text evidence="2">The sequence shown here is derived from an EMBL/GenBank/DDBJ whole genome shotgun (WGS) entry which is preliminary data.</text>
</comment>
<dbReference type="AlphaFoldDB" id="A0A4R0PAJ1"/>
<dbReference type="RefSeq" id="WP_131568116.1">
    <property type="nucleotide sequence ID" value="NZ_JAINFK010000002.1"/>
</dbReference>
<name>A0A4R0PAJ1_9HYPH</name>
<sequence>MPYILVCPLSCIQDAATSSGARRMLTVINAGTPVTRPREIAEEHHLFLGFNDIAVAMEGMTLPGEEHVRAILDFAHGWDREAPMIIHCFAGISRSTASAYMSALALNPELDEYELAQDLRWRAPSATPNPKLIEIADAVLGRGGRMVDAIREIGRGADAFEGEPFKLPLTRDEI</sequence>
<reference evidence="2 3" key="1">
    <citation type="journal article" date="2015" name="Antonie Van Leeuwenhoek">
        <title>Oricola cellulosilytica gen. nov., sp. nov., a cellulose-degrading bacterium of the family Phyllobacteriaceae isolated from surface seashore water, and emended descriptions of Mesorhizobium loti and Phyllobacterium myrsinacearum.</title>
        <authorList>
            <person name="Hameed A."/>
            <person name="Shahina M."/>
            <person name="Lai W.A."/>
            <person name="Lin S.Y."/>
            <person name="Young L.S."/>
            <person name="Liu Y.C."/>
            <person name="Hsu Y.H."/>
            <person name="Young C.C."/>
        </authorList>
    </citation>
    <scope>NUCLEOTIDE SEQUENCE [LARGE SCALE GENOMIC DNA]</scope>
    <source>
        <strain evidence="2 3">KCTC 52183</strain>
    </source>
</reference>
<dbReference type="OrthoDB" id="9794527at2"/>
<dbReference type="EMBL" id="SJST01000003">
    <property type="protein sequence ID" value="TCD14261.1"/>
    <property type="molecule type" value="Genomic_DNA"/>
</dbReference>
<dbReference type="InterPro" id="IPR029021">
    <property type="entry name" value="Prot-tyrosine_phosphatase-like"/>
</dbReference>
<dbReference type="PROSITE" id="PS00383">
    <property type="entry name" value="TYR_PHOSPHATASE_1"/>
    <property type="match status" value="1"/>
</dbReference>
<protein>
    <submittedName>
        <fullName evidence="2">Protein tyrosine phosphatase</fullName>
    </submittedName>
</protein>
<dbReference type="Proteomes" id="UP000291301">
    <property type="component" value="Unassembled WGS sequence"/>
</dbReference>
<dbReference type="SUPFAM" id="SSF52799">
    <property type="entry name" value="(Phosphotyrosine protein) phosphatases II"/>
    <property type="match status" value="1"/>
</dbReference>
<proteinExistence type="predicted"/>
<dbReference type="InterPro" id="IPR016130">
    <property type="entry name" value="Tyr_Pase_AS"/>
</dbReference>
<dbReference type="InterPro" id="IPR000387">
    <property type="entry name" value="Tyr_Pase_dom"/>
</dbReference>
<accession>A0A4R0PAJ1</accession>
<feature type="domain" description="Tyrosine specific protein phosphatases" evidence="1">
    <location>
        <begin position="65"/>
        <end position="134"/>
    </location>
</feature>
<gene>
    <name evidence="2" type="ORF">E0D97_09270</name>
</gene>
<evidence type="ECO:0000259" key="1">
    <source>
        <dbReference type="PROSITE" id="PS50056"/>
    </source>
</evidence>
<dbReference type="Gene3D" id="3.90.190.10">
    <property type="entry name" value="Protein tyrosine phosphatase superfamily"/>
    <property type="match status" value="1"/>
</dbReference>
<evidence type="ECO:0000313" key="3">
    <source>
        <dbReference type="Proteomes" id="UP000291301"/>
    </source>
</evidence>
<keyword evidence="3" id="KW-1185">Reference proteome</keyword>
<evidence type="ECO:0000313" key="2">
    <source>
        <dbReference type="EMBL" id="TCD14261.1"/>
    </source>
</evidence>
<organism evidence="2 3">
    <name type="scientific">Oricola cellulosilytica</name>
    <dbReference type="NCBI Taxonomy" id="1429082"/>
    <lineage>
        <taxon>Bacteria</taxon>
        <taxon>Pseudomonadati</taxon>
        <taxon>Pseudomonadota</taxon>
        <taxon>Alphaproteobacteria</taxon>
        <taxon>Hyphomicrobiales</taxon>
        <taxon>Ahrensiaceae</taxon>
        <taxon>Oricola</taxon>
    </lineage>
</organism>
<dbReference type="PROSITE" id="PS50056">
    <property type="entry name" value="TYR_PHOSPHATASE_2"/>
    <property type="match status" value="1"/>
</dbReference>